<reference evidence="5" key="1">
    <citation type="submission" date="2015-07" db="EMBL/GenBank/DDBJ databases">
        <title>Lactobacillus ginsenosidimutans/EMML 3141/ whole genome sequencing.</title>
        <authorList>
            <person name="Kim M.K."/>
            <person name="Im W.-T."/>
            <person name="Srinivasan S."/>
            <person name="Lee J.-J."/>
        </authorList>
    </citation>
    <scope>NUCLEOTIDE SEQUENCE [LARGE SCALE GENOMIC DNA]</scope>
    <source>
        <strain evidence="5">EMML 3041</strain>
    </source>
</reference>
<dbReference type="KEGG" id="lgn:ABM34_07960"/>
<evidence type="ECO:0000259" key="3">
    <source>
        <dbReference type="Pfam" id="PF19804"/>
    </source>
</evidence>
<dbReference type="EMBL" id="CP012034">
    <property type="protein sequence ID" value="AKP67469.1"/>
    <property type="molecule type" value="Genomic_DNA"/>
</dbReference>
<feature type="domain" description="DUF6287" evidence="3">
    <location>
        <begin position="141"/>
        <end position="165"/>
    </location>
</feature>
<dbReference type="RefSeq" id="WP_048704806.1">
    <property type="nucleotide sequence ID" value="NZ_CP012034.1"/>
</dbReference>
<name>A0A0H4QGD9_9LACO</name>
<organism evidence="4 5">
    <name type="scientific">Companilactobacillus ginsenosidimutans</name>
    <dbReference type="NCBI Taxonomy" id="1007676"/>
    <lineage>
        <taxon>Bacteria</taxon>
        <taxon>Bacillati</taxon>
        <taxon>Bacillota</taxon>
        <taxon>Bacilli</taxon>
        <taxon>Lactobacillales</taxon>
        <taxon>Lactobacillaceae</taxon>
        <taxon>Companilactobacillus</taxon>
    </lineage>
</organism>
<dbReference type="Proteomes" id="UP000036106">
    <property type="component" value="Chromosome"/>
</dbReference>
<dbReference type="PATRIC" id="fig|1007676.4.peg.1604"/>
<feature type="region of interest" description="Disordered" evidence="2">
    <location>
        <begin position="116"/>
        <end position="141"/>
    </location>
</feature>
<gene>
    <name evidence="4" type="ORF">ABM34_07960</name>
</gene>
<sequence length="280" mass="31710">MLSKFENESLKYMKSKNPNKQVQSTYRDSIKSIKKSIKEKNNSRIEAAILTNQSEETEKNLQKKNSSLKTLKKELVSQEKIVYSKAQFKKINDKVDKQISENNTLIDKYSKVNNKQNKDDNISQVTTNKGKKDETVSKTSSKMNLQQIKSGDFSSLVGSWKEIAEGANFYRGNGFEWKNDVSGMKLSISKSQISDGQVVLRMGSNGKLIMNENGPEGEVDSRQTDVLTLDAEVGAHAYDIVFIPKGISYEPDLDGKINLNKEHIYIRTSNNDFVDVFERV</sequence>
<dbReference type="Pfam" id="PF19804">
    <property type="entry name" value="DUF6287"/>
    <property type="match status" value="1"/>
</dbReference>
<dbReference type="InterPro" id="IPR046254">
    <property type="entry name" value="DUF6287"/>
</dbReference>
<keyword evidence="5" id="KW-1185">Reference proteome</keyword>
<accession>A0A0H4QGD9</accession>
<dbReference type="AlphaFoldDB" id="A0A0H4QGD9"/>
<proteinExistence type="predicted"/>
<evidence type="ECO:0000313" key="5">
    <source>
        <dbReference type="Proteomes" id="UP000036106"/>
    </source>
</evidence>
<feature type="coiled-coil region" evidence="1">
    <location>
        <begin position="54"/>
        <end position="81"/>
    </location>
</feature>
<keyword evidence="1" id="KW-0175">Coiled coil</keyword>
<evidence type="ECO:0000256" key="2">
    <source>
        <dbReference type="SAM" id="MobiDB-lite"/>
    </source>
</evidence>
<evidence type="ECO:0000313" key="4">
    <source>
        <dbReference type="EMBL" id="AKP67469.1"/>
    </source>
</evidence>
<protein>
    <recommendedName>
        <fullName evidence="3">DUF6287 domain-containing protein</fullName>
    </recommendedName>
</protein>
<evidence type="ECO:0000256" key="1">
    <source>
        <dbReference type="SAM" id="Coils"/>
    </source>
</evidence>